<sequence>MSHTPDVPLPVRGYDDRNRSFARLTASDLAERVRRLEDGSSEWIVVQRVPDMPHDTIQAAGDVEAGRIDVSFRVGDEPWMEAALDADAAAEVFVAWARNESGWDGGHPWARAEWWDAEPVPAPAPEAAAETTVLAAKYLGEGYRSFDEMVRALEEMSEADPPITKAQAREILAPMWREHAAAQADWGTTDCDRITAAFAELDQSGIIAREHFSCCQNCGTAEIWTEADLTDRGYVFFHIQDTETAGDGVLYLAYGSRSNEPEDTVAVGREVVDTLQAHGLRTAWNGSESTRIQITDLEWQKRLE</sequence>
<reference evidence="3" key="1">
    <citation type="journal article" date="2019" name="Int. J. Syst. Evol. Microbiol.">
        <title>The Global Catalogue of Microorganisms (GCM) 10K type strain sequencing project: providing services to taxonomists for standard genome sequencing and annotation.</title>
        <authorList>
            <consortium name="The Broad Institute Genomics Platform"/>
            <consortium name="The Broad Institute Genome Sequencing Center for Infectious Disease"/>
            <person name="Wu L."/>
            <person name="Ma J."/>
        </authorList>
    </citation>
    <scope>NUCLEOTIDE SEQUENCE [LARGE SCALE GENOMIC DNA]</scope>
    <source>
        <strain evidence="3">CGMCC 4.7396</strain>
    </source>
</reference>
<dbReference type="Pfam" id="PF21831">
    <property type="entry name" value="DUF6891"/>
    <property type="match status" value="1"/>
</dbReference>
<feature type="domain" description="DUF6891" evidence="1">
    <location>
        <begin position="129"/>
        <end position="303"/>
    </location>
</feature>
<proteinExistence type="predicted"/>
<comment type="caution">
    <text evidence="2">The sequence shown here is derived from an EMBL/GenBank/DDBJ whole genome shotgun (WGS) entry which is preliminary data.</text>
</comment>
<name>A0ABV7Q5H3_9ACTN</name>
<dbReference type="RefSeq" id="WP_387980904.1">
    <property type="nucleotide sequence ID" value="NZ_JBHRWO010000022.1"/>
</dbReference>
<organism evidence="2 3">
    <name type="scientific">Glycomyces rhizosphaerae</name>
    <dbReference type="NCBI Taxonomy" id="2054422"/>
    <lineage>
        <taxon>Bacteria</taxon>
        <taxon>Bacillati</taxon>
        <taxon>Actinomycetota</taxon>
        <taxon>Actinomycetes</taxon>
        <taxon>Glycomycetales</taxon>
        <taxon>Glycomycetaceae</taxon>
        <taxon>Glycomyces</taxon>
    </lineage>
</organism>
<dbReference type="EMBL" id="JBHRWO010000022">
    <property type="protein sequence ID" value="MFC3495935.1"/>
    <property type="molecule type" value="Genomic_DNA"/>
</dbReference>
<protein>
    <submittedName>
        <fullName evidence="2">DUF6891 domain-containing protein</fullName>
    </submittedName>
</protein>
<dbReference type="Proteomes" id="UP001595712">
    <property type="component" value="Unassembled WGS sequence"/>
</dbReference>
<accession>A0ABV7Q5H3</accession>
<gene>
    <name evidence="2" type="ORF">ACFO8M_25930</name>
</gene>
<keyword evidence="3" id="KW-1185">Reference proteome</keyword>
<evidence type="ECO:0000313" key="3">
    <source>
        <dbReference type="Proteomes" id="UP001595712"/>
    </source>
</evidence>
<dbReference type="InterPro" id="IPR054186">
    <property type="entry name" value="DUF6891"/>
</dbReference>
<evidence type="ECO:0000259" key="1">
    <source>
        <dbReference type="Pfam" id="PF21831"/>
    </source>
</evidence>
<evidence type="ECO:0000313" key="2">
    <source>
        <dbReference type="EMBL" id="MFC3495935.1"/>
    </source>
</evidence>